<dbReference type="CDD" id="cd01427">
    <property type="entry name" value="HAD_like"/>
    <property type="match status" value="1"/>
</dbReference>
<dbReference type="Pfam" id="PF13489">
    <property type="entry name" value="Methyltransf_23"/>
    <property type="match status" value="1"/>
</dbReference>
<proteinExistence type="predicted"/>
<evidence type="ECO:0000313" key="2">
    <source>
        <dbReference type="Proteomes" id="UP001138500"/>
    </source>
</evidence>
<dbReference type="CDD" id="cd02440">
    <property type="entry name" value="AdoMet_MTases"/>
    <property type="match status" value="1"/>
</dbReference>
<evidence type="ECO:0000313" key="1">
    <source>
        <dbReference type="EMBL" id="KAH9828049.1"/>
    </source>
</evidence>
<keyword evidence="1" id="KW-0489">Methyltransferase</keyword>
<dbReference type="GO" id="GO:0032259">
    <property type="term" value="P:methylation"/>
    <property type="evidence" value="ECO:0007669"/>
    <property type="project" value="UniProtKB-KW"/>
</dbReference>
<reference evidence="1 2" key="1">
    <citation type="journal article" date="2018" name="IMA Fungus">
        <title>IMA Genome-F 10: Nine draft genome sequences of Claviceps purpurea s.lat., including C. arundinis, C. humidiphila, and C. cf. spartinae, pseudomolecules for the pitch canker pathogen Fusarium circinatum, draft genome of Davidsoniella eucalypti, Grosmannia galeiformis, Quambalaria eucalypti, and Teratosphaeria destructans.</title>
        <authorList>
            <person name="Wingfield B.D."/>
            <person name="Liu M."/>
            <person name="Nguyen H.D."/>
            <person name="Lane F.A."/>
            <person name="Morgan S.W."/>
            <person name="De Vos L."/>
            <person name="Wilken P.M."/>
            <person name="Duong T.A."/>
            <person name="Aylward J."/>
            <person name="Coetzee M.P."/>
            <person name="Dadej K."/>
            <person name="De Beer Z.W."/>
            <person name="Findlay W."/>
            <person name="Havenga M."/>
            <person name="Kolarik M."/>
            <person name="Menzies J.G."/>
            <person name="Naidoo K."/>
            <person name="Pochopski O."/>
            <person name="Shoukouhi P."/>
            <person name="Santana Q.C."/>
            <person name="Seifert K.A."/>
            <person name="Soal N."/>
            <person name="Steenkamp E.T."/>
            <person name="Tatham C.T."/>
            <person name="van der Nest M.A."/>
            <person name="Wingfield M.J."/>
        </authorList>
    </citation>
    <scope>NUCLEOTIDE SEQUENCE [LARGE SCALE GENOMIC DNA]</scope>
    <source>
        <strain evidence="1">CMW44962</strain>
    </source>
</reference>
<organism evidence="1 2">
    <name type="scientific">Teratosphaeria destructans</name>
    <dbReference type="NCBI Taxonomy" id="418781"/>
    <lineage>
        <taxon>Eukaryota</taxon>
        <taxon>Fungi</taxon>
        <taxon>Dikarya</taxon>
        <taxon>Ascomycota</taxon>
        <taxon>Pezizomycotina</taxon>
        <taxon>Dothideomycetes</taxon>
        <taxon>Dothideomycetidae</taxon>
        <taxon>Mycosphaerellales</taxon>
        <taxon>Teratosphaeriaceae</taxon>
        <taxon>Teratosphaeria</taxon>
    </lineage>
</organism>
<dbReference type="EMBL" id="RIBY02001834">
    <property type="protein sequence ID" value="KAH9828049.1"/>
    <property type="molecule type" value="Genomic_DNA"/>
</dbReference>
<dbReference type="SUPFAM" id="SSF53335">
    <property type="entry name" value="S-adenosyl-L-methionine-dependent methyltransferases"/>
    <property type="match status" value="1"/>
</dbReference>
<gene>
    <name evidence="1" type="ORF">Tdes44962_MAKER02599</name>
</gene>
<keyword evidence="2" id="KW-1185">Reference proteome</keyword>
<dbReference type="PANTHER" id="PTHR43591:SF105">
    <property type="entry name" value="METHYLTRANSFERASE DOMAIN-CONTAINING PROTEIN-RELATED"/>
    <property type="match status" value="1"/>
</dbReference>
<dbReference type="OrthoDB" id="2013972at2759"/>
<dbReference type="Proteomes" id="UP001138500">
    <property type="component" value="Unassembled WGS sequence"/>
</dbReference>
<reference evidence="1 2" key="2">
    <citation type="journal article" date="2021" name="Curr. Genet.">
        <title>Genetic response to nitrogen starvation in the aggressive Eucalyptus foliar pathogen Teratosphaeria destructans.</title>
        <authorList>
            <person name="Havenga M."/>
            <person name="Wingfield B.D."/>
            <person name="Wingfield M.J."/>
            <person name="Dreyer L.L."/>
            <person name="Roets F."/>
            <person name="Aylward J."/>
        </authorList>
    </citation>
    <scope>NUCLEOTIDE SEQUENCE [LARGE SCALE GENOMIC DNA]</scope>
    <source>
        <strain evidence="1">CMW44962</strain>
    </source>
</reference>
<comment type="caution">
    <text evidence="1">The sequence shown here is derived from an EMBL/GenBank/DDBJ whole genome shotgun (WGS) entry which is preliminary data.</text>
</comment>
<keyword evidence="1" id="KW-0808">Transferase</keyword>
<name>A0A9W7SSL8_9PEZI</name>
<dbReference type="Gene3D" id="3.40.50.150">
    <property type="entry name" value="Vaccinia Virus protein VP39"/>
    <property type="match status" value="1"/>
</dbReference>
<dbReference type="PANTHER" id="PTHR43591">
    <property type="entry name" value="METHYLTRANSFERASE"/>
    <property type="match status" value="1"/>
</dbReference>
<dbReference type="InterPro" id="IPR029063">
    <property type="entry name" value="SAM-dependent_MTases_sf"/>
</dbReference>
<sequence length="382" mass="42722">MPLLIDTHRHDGRPIVTRRTMHRCEDERTYHVNTGGGDGQSKETKQSNHESIFHHLCLVTLQGCLYLAPIGSSPRRLLDIGTGTGSWATGVAERYPNAAVIGADRSPVAQTRVQPSNLVFTIKDCCSEWTYPQNHFDLIHIRGLSGSISDWPSLYRRAHRHLQPGGWIEQLECSIHLRSTDGTLSTNKALRRWSEHAIRLGMLTGKTFELAENMAGLIREAGFVDVTEKRFKWPVGAWSSEGREKEVGKWNLLRWEDGMESWMAEGHGAILGHSAAQVRAMLEEVRAALRSGKVKVYHEVRDEMRDINGGTVNEFEIRVNIKSQRGQSSTCVRNSSAINGSSVDADEVKVKGVRIGECRVKFINIGEIKSEVVNSIPVSEHQ</sequence>
<dbReference type="AlphaFoldDB" id="A0A9W7SSL8"/>
<accession>A0A9W7SSL8</accession>
<protein>
    <submittedName>
        <fullName evidence="1">Methyltransferase</fullName>
    </submittedName>
</protein>
<dbReference type="GO" id="GO:0008168">
    <property type="term" value="F:methyltransferase activity"/>
    <property type="evidence" value="ECO:0007669"/>
    <property type="project" value="UniProtKB-KW"/>
</dbReference>